<feature type="domain" description="UspA" evidence="3">
    <location>
        <begin position="14"/>
        <end position="146"/>
    </location>
</feature>
<dbReference type="AlphaFoldDB" id="A0A6N9TXX1"/>
<dbReference type="PANTHER" id="PTHR46268">
    <property type="entry name" value="STRESS RESPONSE PROTEIN NHAX"/>
    <property type="match status" value="1"/>
</dbReference>
<dbReference type="RefSeq" id="WP_164344438.1">
    <property type="nucleotide sequence ID" value="NZ_JAAGLQ010000228.1"/>
</dbReference>
<dbReference type="Gene3D" id="3.40.50.620">
    <property type="entry name" value="HUPs"/>
    <property type="match status" value="2"/>
</dbReference>
<feature type="domain" description="UspA" evidence="3">
    <location>
        <begin position="157"/>
        <end position="293"/>
    </location>
</feature>
<dbReference type="Proteomes" id="UP000471293">
    <property type="component" value="Unassembled WGS sequence"/>
</dbReference>
<evidence type="ECO:0000313" key="4">
    <source>
        <dbReference type="EMBL" id="NEA16208.1"/>
    </source>
</evidence>
<accession>A0A6N9TXX1</accession>
<sequence length="295" mass="30507">MAETDRSDPMTNGPVVVGTDGSDHAARAVRWAVGEAVARGQGLRIVYATATRGAVYLSPKDVREIDGMAADVLDEAATLVRGLAPGLRVTTQVCERNTAECLLDEAGSGSMIVVGSRGRGAFASLLVGSDSLKVAACSPVPVTVVPGGADRQPTGVVMVAARDSRDEAPLRAAACLAERRDARLEVLSAWVLLQNVGSMATVFSGADLDRIASDQAAATERLVAEVRQDFPGLTITERVARVGSVAEALVTASSGADMIVIGARRRPHSVGSPLGGVTHAVLHHAPCPVVLVPHR</sequence>
<evidence type="ECO:0000259" key="3">
    <source>
        <dbReference type="Pfam" id="PF00582"/>
    </source>
</evidence>
<comment type="caution">
    <text evidence="4">The sequence shown here is derived from an EMBL/GenBank/DDBJ whole genome shotgun (WGS) entry which is preliminary data.</text>
</comment>
<dbReference type="EMBL" id="JAAGLQ010000228">
    <property type="protein sequence ID" value="NEA16208.1"/>
    <property type="molecule type" value="Genomic_DNA"/>
</dbReference>
<reference evidence="4 5" key="1">
    <citation type="submission" date="2020-01" db="EMBL/GenBank/DDBJ databases">
        <title>Insect and environment-associated Actinomycetes.</title>
        <authorList>
            <person name="Currrie C."/>
            <person name="Chevrette M."/>
            <person name="Carlson C."/>
            <person name="Stubbendieck R."/>
            <person name="Wendt-Pienkowski E."/>
        </authorList>
    </citation>
    <scope>NUCLEOTIDE SEQUENCE [LARGE SCALE GENOMIC DNA]</scope>
    <source>
        <strain evidence="4 5">SID11342</strain>
    </source>
</reference>
<evidence type="ECO:0000313" key="5">
    <source>
        <dbReference type="Proteomes" id="UP000471293"/>
    </source>
</evidence>
<dbReference type="PANTHER" id="PTHR46268:SF6">
    <property type="entry name" value="UNIVERSAL STRESS PROTEIN UP12"/>
    <property type="match status" value="1"/>
</dbReference>
<dbReference type="Pfam" id="PF00582">
    <property type="entry name" value="Usp"/>
    <property type="match status" value="2"/>
</dbReference>
<dbReference type="SUPFAM" id="SSF52402">
    <property type="entry name" value="Adenine nucleotide alpha hydrolases-like"/>
    <property type="match status" value="2"/>
</dbReference>
<dbReference type="InterPro" id="IPR006016">
    <property type="entry name" value="UspA"/>
</dbReference>
<gene>
    <name evidence="4" type="ORF">G3I29_11850</name>
</gene>
<proteinExistence type="inferred from homology"/>
<comment type="similarity">
    <text evidence="1">Belongs to the universal stress protein A family.</text>
</comment>
<organism evidence="4 5">
    <name type="scientific">Streptomyces halstedii</name>
    <dbReference type="NCBI Taxonomy" id="1944"/>
    <lineage>
        <taxon>Bacteria</taxon>
        <taxon>Bacillati</taxon>
        <taxon>Actinomycetota</taxon>
        <taxon>Actinomycetes</taxon>
        <taxon>Kitasatosporales</taxon>
        <taxon>Streptomycetaceae</taxon>
        <taxon>Streptomyces</taxon>
    </lineage>
</organism>
<dbReference type="InterPro" id="IPR014729">
    <property type="entry name" value="Rossmann-like_a/b/a_fold"/>
</dbReference>
<dbReference type="InterPro" id="IPR006015">
    <property type="entry name" value="Universal_stress_UspA"/>
</dbReference>
<dbReference type="PRINTS" id="PR01438">
    <property type="entry name" value="UNVRSLSTRESS"/>
</dbReference>
<name>A0A6N9TXX1_STRHA</name>
<protein>
    <submittedName>
        <fullName evidence="4">Universal stress protein</fullName>
    </submittedName>
</protein>
<feature type="region of interest" description="Disordered" evidence="2">
    <location>
        <begin position="1"/>
        <end position="21"/>
    </location>
</feature>
<dbReference type="CDD" id="cd00293">
    <property type="entry name" value="USP-like"/>
    <property type="match status" value="1"/>
</dbReference>
<evidence type="ECO:0000256" key="2">
    <source>
        <dbReference type="SAM" id="MobiDB-lite"/>
    </source>
</evidence>
<evidence type="ECO:0000256" key="1">
    <source>
        <dbReference type="ARBA" id="ARBA00008791"/>
    </source>
</evidence>